<dbReference type="Proteomes" id="UP000034103">
    <property type="component" value="Chromosome"/>
</dbReference>
<name>A0A0F6RMG0_MICAE</name>
<dbReference type="AlphaFoldDB" id="A0A0F6RMG0"/>
<dbReference type="GO" id="GO:0004035">
    <property type="term" value="F:alkaline phosphatase activity"/>
    <property type="evidence" value="ECO:0007669"/>
    <property type="project" value="UniProtKB-EC"/>
</dbReference>
<dbReference type="Pfam" id="PF00353">
    <property type="entry name" value="HemolysinCabind"/>
    <property type="match status" value="2"/>
</dbReference>
<dbReference type="InterPro" id="IPR011049">
    <property type="entry name" value="Serralysin-like_metalloprot_C"/>
</dbReference>
<reference evidence="3 4" key="1">
    <citation type="journal article" date="2015" name="Genome Announc.">
        <title>Complete Genome Sequence of Microcystis aeruginosa NIES-2549, a Bloom-Forming Cyanobacterium from Lake Kasumigaura, Japan.</title>
        <authorList>
            <person name="Yamaguchi H."/>
            <person name="Suzuki S."/>
            <person name="Tanabe Y."/>
            <person name="Osana Y."/>
            <person name="Shimura Y."/>
            <person name="Ishida K."/>
            <person name="Kawachi M."/>
        </authorList>
    </citation>
    <scope>NUCLEOTIDE SEQUENCE [LARGE SCALE GENOMIC DNA]</scope>
    <source>
        <strain evidence="3 4">NIES-2549</strain>
    </source>
</reference>
<dbReference type="InterPro" id="IPR050557">
    <property type="entry name" value="RTX_toxin/Mannuronan_C5-epim"/>
</dbReference>
<dbReference type="HOGENOM" id="CLU_023784_3_1_3"/>
<comment type="subcellular location">
    <subcellularLocation>
        <location evidence="1">Secreted</location>
    </subcellularLocation>
</comment>
<evidence type="ECO:0000256" key="1">
    <source>
        <dbReference type="ARBA" id="ARBA00004613"/>
    </source>
</evidence>
<proteinExistence type="predicted"/>
<accession>A0A0F6RMG0</accession>
<protein>
    <submittedName>
        <fullName evidence="3">Alkaline phosphatase</fullName>
        <ecNumber evidence="3">3.1.3.1</ecNumber>
    </submittedName>
</protein>
<evidence type="ECO:0000313" key="4">
    <source>
        <dbReference type="Proteomes" id="UP000034103"/>
    </source>
</evidence>
<dbReference type="RefSeq" id="WP_046662549.1">
    <property type="nucleotide sequence ID" value="NZ_CP011304.1"/>
</dbReference>
<dbReference type="GO" id="GO:0005576">
    <property type="term" value="C:extracellular region"/>
    <property type="evidence" value="ECO:0007669"/>
    <property type="project" value="UniProtKB-SubCell"/>
</dbReference>
<sequence length="180" mass="18894">MPSYTPPTSYTGTKNSDRIYGSAQNDYIFGAGGDDKLYGGLGNDTLAGGEGNDYLDGGDGDDILQGSDTLNYYYGIPGLTVPEYDTLVGGAGRDTFVIGNNRGNLNMGPGYAVIADFTSFVDRIQVKQSGVSAVTGITLKKQNMVGGGASDTLIYNGTDLIAVVQDNSSLELNSSYFNFV</sequence>
<dbReference type="GO" id="GO:0005509">
    <property type="term" value="F:calcium ion binding"/>
    <property type="evidence" value="ECO:0007669"/>
    <property type="project" value="InterPro"/>
</dbReference>
<keyword evidence="2" id="KW-0964">Secreted</keyword>
<dbReference type="EMBL" id="CP011304">
    <property type="protein sequence ID" value="AKE65218.1"/>
    <property type="molecule type" value="Genomic_DNA"/>
</dbReference>
<dbReference type="PROSITE" id="PS00330">
    <property type="entry name" value="HEMOLYSIN_CALCIUM"/>
    <property type="match status" value="3"/>
</dbReference>
<keyword evidence="3" id="KW-0378">Hydrolase</keyword>
<evidence type="ECO:0000313" key="3">
    <source>
        <dbReference type="EMBL" id="AKE65218.1"/>
    </source>
</evidence>
<dbReference type="EC" id="3.1.3.1" evidence="3"/>
<dbReference type="PRINTS" id="PR00313">
    <property type="entry name" value="CABNDNGRPT"/>
</dbReference>
<dbReference type="InterPro" id="IPR018511">
    <property type="entry name" value="Hemolysin-typ_Ca-bd_CS"/>
</dbReference>
<dbReference type="PATRIC" id="fig|1641812.3.peg.2979"/>
<dbReference type="PANTHER" id="PTHR38340:SF1">
    <property type="entry name" value="S-LAYER PROTEIN"/>
    <property type="match status" value="1"/>
</dbReference>
<dbReference type="PANTHER" id="PTHR38340">
    <property type="entry name" value="S-LAYER PROTEIN"/>
    <property type="match status" value="1"/>
</dbReference>
<dbReference type="InterPro" id="IPR001343">
    <property type="entry name" value="Hemolysn_Ca-bd"/>
</dbReference>
<gene>
    <name evidence="3" type="ORF">MYAER_2878</name>
</gene>
<organism evidence="3 4">
    <name type="scientific">Microcystis aeruginosa NIES-2549</name>
    <dbReference type="NCBI Taxonomy" id="1641812"/>
    <lineage>
        <taxon>Bacteria</taxon>
        <taxon>Bacillati</taxon>
        <taxon>Cyanobacteriota</taxon>
        <taxon>Cyanophyceae</taxon>
        <taxon>Oscillatoriophycideae</taxon>
        <taxon>Chroococcales</taxon>
        <taxon>Microcystaceae</taxon>
        <taxon>Microcystis</taxon>
    </lineage>
</organism>
<dbReference type="SUPFAM" id="SSF51120">
    <property type="entry name" value="beta-Roll"/>
    <property type="match status" value="1"/>
</dbReference>
<dbReference type="Gene3D" id="2.150.10.10">
    <property type="entry name" value="Serralysin-like metalloprotease, C-terminal"/>
    <property type="match status" value="2"/>
</dbReference>
<evidence type="ECO:0000256" key="2">
    <source>
        <dbReference type="ARBA" id="ARBA00022525"/>
    </source>
</evidence>